<dbReference type="Pfam" id="PF00535">
    <property type="entry name" value="Glycos_transf_2"/>
    <property type="match status" value="1"/>
</dbReference>
<sequence>MNLAPVLVFTYKRLEPLKQSIEALKKNVLAKESNLYIFSDGAKNDSDREQVKSVREFLKDVSGFKSITIKEAEVNKGLANSIIQGVTEVLENHNEVIVLEDDLLTTPNFLTFMNQALNKYRNSASVFSISGYSFDLGECTYENSDAYFLERGWSWGWATWKNKWSDVDWKVKDYDSFRRDKRRQRAFAKGGSDLNKMLRNQMNGLLDSWAIRWFYYQYKVKGLTLYPVRSKVYNNGFDNSATHTNGSDRRYRPLLDTEHSLEFQLPDAVAIHPYYHEKFSLKMGLRARIISKVETLILKVKNSL</sequence>
<keyword evidence="2" id="KW-0808">Transferase</keyword>
<keyword evidence="3" id="KW-1185">Reference proteome</keyword>
<dbReference type="SUPFAM" id="SSF53448">
    <property type="entry name" value="Nucleotide-diphospho-sugar transferases"/>
    <property type="match status" value="1"/>
</dbReference>
<evidence type="ECO:0000313" key="2">
    <source>
        <dbReference type="EMBL" id="QJD94407.1"/>
    </source>
</evidence>
<evidence type="ECO:0000313" key="3">
    <source>
        <dbReference type="Proteomes" id="UP000503278"/>
    </source>
</evidence>
<dbReference type="Proteomes" id="UP000503278">
    <property type="component" value="Chromosome"/>
</dbReference>
<evidence type="ECO:0000259" key="1">
    <source>
        <dbReference type="Pfam" id="PF00535"/>
    </source>
</evidence>
<dbReference type="Gene3D" id="3.90.550.10">
    <property type="entry name" value="Spore Coat Polysaccharide Biosynthesis Protein SpsA, Chain A"/>
    <property type="match status" value="1"/>
</dbReference>
<name>A0A7L5DWG0_9SPHI</name>
<dbReference type="RefSeq" id="WP_169605426.1">
    <property type="nucleotide sequence ID" value="NZ_CP051682.1"/>
</dbReference>
<dbReference type="GO" id="GO:0016740">
    <property type="term" value="F:transferase activity"/>
    <property type="evidence" value="ECO:0007669"/>
    <property type="project" value="UniProtKB-KW"/>
</dbReference>
<dbReference type="InterPro" id="IPR029044">
    <property type="entry name" value="Nucleotide-diphossugar_trans"/>
</dbReference>
<proteinExistence type="predicted"/>
<dbReference type="KEGG" id="mrob:HH214_00220"/>
<dbReference type="EMBL" id="CP051682">
    <property type="protein sequence ID" value="QJD94407.1"/>
    <property type="molecule type" value="Genomic_DNA"/>
</dbReference>
<reference evidence="2 3" key="1">
    <citation type="submission" date="2020-04" db="EMBL/GenBank/DDBJ databases">
        <title>Genome sequencing of novel species.</title>
        <authorList>
            <person name="Heo J."/>
            <person name="Kim S.-J."/>
            <person name="Kim J.-S."/>
            <person name="Hong S.-B."/>
            <person name="Kwon S.-W."/>
        </authorList>
    </citation>
    <scope>NUCLEOTIDE SEQUENCE [LARGE SCALE GENOMIC DNA]</scope>
    <source>
        <strain evidence="2 3">F39-2</strain>
    </source>
</reference>
<protein>
    <submittedName>
        <fullName evidence="2">Glycosyltransferase</fullName>
    </submittedName>
</protein>
<organism evidence="2 3">
    <name type="scientific">Mucilaginibacter robiniae</name>
    <dbReference type="NCBI Taxonomy" id="2728022"/>
    <lineage>
        <taxon>Bacteria</taxon>
        <taxon>Pseudomonadati</taxon>
        <taxon>Bacteroidota</taxon>
        <taxon>Sphingobacteriia</taxon>
        <taxon>Sphingobacteriales</taxon>
        <taxon>Sphingobacteriaceae</taxon>
        <taxon>Mucilaginibacter</taxon>
    </lineage>
</organism>
<feature type="domain" description="Glycosyltransferase 2-like" evidence="1">
    <location>
        <begin position="6"/>
        <end position="142"/>
    </location>
</feature>
<dbReference type="InterPro" id="IPR001173">
    <property type="entry name" value="Glyco_trans_2-like"/>
</dbReference>
<dbReference type="AlphaFoldDB" id="A0A7L5DWG0"/>
<gene>
    <name evidence="2" type="ORF">HH214_00220</name>
</gene>
<accession>A0A7L5DWG0</accession>